<dbReference type="AlphaFoldDB" id="A0A7X9UCG2"/>
<dbReference type="PANTHER" id="PTHR48111:SF2">
    <property type="entry name" value="RESPONSE REGULATOR SAER"/>
    <property type="match status" value="1"/>
</dbReference>
<dbReference type="RefSeq" id="WP_169277585.1">
    <property type="nucleotide sequence ID" value="NZ_JABBCP010000004.1"/>
</dbReference>
<dbReference type="InterPro" id="IPR039420">
    <property type="entry name" value="WalR-like"/>
</dbReference>
<dbReference type="Proteomes" id="UP000546970">
    <property type="component" value="Unassembled WGS sequence"/>
</dbReference>
<organism evidence="6 7">
    <name type="scientific">Collinsella acetigenes</name>
    <dbReference type="NCBI Taxonomy" id="2713419"/>
    <lineage>
        <taxon>Bacteria</taxon>
        <taxon>Bacillati</taxon>
        <taxon>Actinomycetota</taxon>
        <taxon>Coriobacteriia</taxon>
        <taxon>Coriobacteriales</taxon>
        <taxon>Coriobacteriaceae</taxon>
        <taxon>Collinsella</taxon>
    </lineage>
</organism>
<dbReference type="Pfam" id="PF00486">
    <property type="entry name" value="Trans_reg_C"/>
    <property type="match status" value="1"/>
</dbReference>
<dbReference type="GO" id="GO:0006355">
    <property type="term" value="P:regulation of DNA-templated transcription"/>
    <property type="evidence" value="ECO:0007669"/>
    <property type="project" value="InterPro"/>
</dbReference>
<dbReference type="GO" id="GO:0000976">
    <property type="term" value="F:transcription cis-regulatory region binding"/>
    <property type="evidence" value="ECO:0007669"/>
    <property type="project" value="TreeGrafter"/>
</dbReference>
<dbReference type="SUPFAM" id="SSF46894">
    <property type="entry name" value="C-terminal effector domain of the bipartite response regulators"/>
    <property type="match status" value="1"/>
</dbReference>
<evidence type="ECO:0000256" key="2">
    <source>
        <dbReference type="ARBA" id="ARBA00023012"/>
    </source>
</evidence>
<keyword evidence="3 4" id="KW-0238">DNA-binding</keyword>
<dbReference type="GO" id="GO:0032993">
    <property type="term" value="C:protein-DNA complex"/>
    <property type="evidence" value="ECO:0007669"/>
    <property type="project" value="TreeGrafter"/>
</dbReference>
<dbReference type="CDD" id="cd00383">
    <property type="entry name" value="trans_reg_C"/>
    <property type="match status" value="1"/>
</dbReference>
<reference evidence="6 7" key="1">
    <citation type="submission" date="2020-04" db="EMBL/GenBank/DDBJ databases">
        <title>Collinsella sp. KGMB02528 nov., an anaerobic actinobacterium isolated from human feces.</title>
        <authorList>
            <person name="Han K.-I."/>
            <person name="Eom M.K."/>
            <person name="Kim J.-S."/>
            <person name="Lee K.C."/>
            <person name="Suh M.K."/>
            <person name="Park S.-H."/>
            <person name="Lee J.H."/>
            <person name="Kang S.W."/>
            <person name="Park J.-E."/>
            <person name="Oh B.S."/>
            <person name="Yu S.Y."/>
            <person name="Choi S.-H."/>
            <person name="Lee D.H."/>
            <person name="Yoon H."/>
            <person name="Kim B.-Y."/>
            <person name="Lee J.H."/>
            <person name="Lee J.-S."/>
        </authorList>
    </citation>
    <scope>NUCLEOTIDE SEQUENCE [LARGE SCALE GENOMIC DNA]</scope>
    <source>
        <strain evidence="6 7">KGMB02528</strain>
    </source>
</reference>
<dbReference type="Gene3D" id="1.10.10.10">
    <property type="entry name" value="Winged helix-like DNA-binding domain superfamily/Winged helix DNA-binding domain"/>
    <property type="match status" value="1"/>
</dbReference>
<keyword evidence="7" id="KW-1185">Reference proteome</keyword>
<keyword evidence="2" id="KW-0902">Two-component regulatory system</keyword>
<dbReference type="GO" id="GO:0005829">
    <property type="term" value="C:cytosol"/>
    <property type="evidence" value="ECO:0007669"/>
    <property type="project" value="TreeGrafter"/>
</dbReference>
<dbReference type="InterPro" id="IPR016032">
    <property type="entry name" value="Sig_transdc_resp-reg_C-effctor"/>
</dbReference>
<evidence type="ECO:0000256" key="3">
    <source>
        <dbReference type="ARBA" id="ARBA00023125"/>
    </source>
</evidence>
<dbReference type="FunFam" id="1.10.10.10:FF:000018">
    <property type="entry name" value="DNA-binding response regulator ResD"/>
    <property type="match status" value="1"/>
</dbReference>
<proteinExistence type="predicted"/>
<keyword evidence="1" id="KW-0597">Phosphoprotein</keyword>
<evidence type="ECO:0000256" key="1">
    <source>
        <dbReference type="ARBA" id="ARBA00022553"/>
    </source>
</evidence>
<evidence type="ECO:0000313" key="7">
    <source>
        <dbReference type="Proteomes" id="UP000546970"/>
    </source>
</evidence>
<feature type="domain" description="OmpR/PhoB-type" evidence="5">
    <location>
        <begin position="61"/>
        <end position="160"/>
    </location>
</feature>
<dbReference type="EMBL" id="JABBCP010000004">
    <property type="protein sequence ID" value="NMF55949.1"/>
    <property type="molecule type" value="Genomic_DNA"/>
</dbReference>
<gene>
    <name evidence="6" type="ORF">HF320_06375</name>
</gene>
<dbReference type="PANTHER" id="PTHR48111">
    <property type="entry name" value="REGULATOR OF RPOS"/>
    <property type="match status" value="1"/>
</dbReference>
<sequence length="160" mass="17627">MVTRRTRIDITPAEAAELSHALFSSDSALARDLAPVFSDIAAGRLSAVEVAIDGATHSDDENLIVIGELAINTASRTVALSGTPVQLTPKEFDILAFLAANRGTVFSKEEIYQAVWNDRYLLDSSNIMAFIRKIRKKIEPEPDNPRYLLTVWGVGYKMCE</sequence>
<feature type="DNA-binding region" description="OmpR/PhoB-type" evidence="4">
    <location>
        <begin position="61"/>
        <end position="160"/>
    </location>
</feature>
<accession>A0A7X9UCG2</accession>
<dbReference type="InterPro" id="IPR001867">
    <property type="entry name" value="OmpR/PhoB-type_DNA-bd"/>
</dbReference>
<evidence type="ECO:0000256" key="4">
    <source>
        <dbReference type="PROSITE-ProRule" id="PRU01091"/>
    </source>
</evidence>
<dbReference type="GO" id="GO:0000156">
    <property type="term" value="F:phosphorelay response regulator activity"/>
    <property type="evidence" value="ECO:0007669"/>
    <property type="project" value="TreeGrafter"/>
</dbReference>
<dbReference type="InterPro" id="IPR036388">
    <property type="entry name" value="WH-like_DNA-bd_sf"/>
</dbReference>
<dbReference type="PROSITE" id="PS51755">
    <property type="entry name" value="OMPR_PHOB"/>
    <property type="match status" value="1"/>
</dbReference>
<evidence type="ECO:0000259" key="5">
    <source>
        <dbReference type="PROSITE" id="PS51755"/>
    </source>
</evidence>
<name>A0A7X9UCG2_9ACTN</name>
<evidence type="ECO:0000313" key="6">
    <source>
        <dbReference type="EMBL" id="NMF55949.1"/>
    </source>
</evidence>
<comment type="caution">
    <text evidence="6">The sequence shown here is derived from an EMBL/GenBank/DDBJ whole genome shotgun (WGS) entry which is preliminary data.</text>
</comment>
<dbReference type="SMART" id="SM00862">
    <property type="entry name" value="Trans_reg_C"/>
    <property type="match status" value="1"/>
</dbReference>
<protein>
    <submittedName>
        <fullName evidence="6">Winged helix-turn-helix transcriptional regulator</fullName>
    </submittedName>
</protein>